<dbReference type="Proteomes" id="UP000095332">
    <property type="component" value="Unassembled WGS sequence"/>
</dbReference>
<evidence type="ECO:0000259" key="1">
    <source>
        <dbReference type="PROSITE" id="PS50104"/>
    </source>
</evidence>
<dbReference type="PROSITE" id="PS51534">
    <property type="entry name" value="SEFIR"/>
    <property type="match status" value="1"/>
</dbReference>
<evidence type="ECO:0000313" key="6">
    <source>
        <dbReference type="Proteomes" id="UP000095332"/>
    </source>
</evidence>
<feature type="domain" description="TIR" evidence="1">
    <location>
        <begin position="365"/>
        <end position="493"/>
    </location>
</feature>
<accession>A0A174VQA0</accession>
<reference evidence="3 6" key="1">
    <citation type="submission" date="2015-09" db="EMBL/GenBank/DDBJ databases">
        <authorList>
            <consortium name="Pathogen Informatics"/>
        </authorList>
    </citation>
    <scope>NUCLEOTIDE SEQUENCE [LARGE SCALE GENOMIC DNA]</scope>
    <source>
        <strain evidence="3 6">2789STDY5834948</strain>
    </source>
</reference>
<evidence type="ECO:0000313" key="8">
    <source>
        <dbReference type="Proteomes" id="UP000471216"/>
    </source>
</evidence>
<dbReference type="InterPro" id="IPR035897">
    <property type="entry name" value="Toll_tir_struct_dom_sf"/>
</dbReference>
<evidence type="ECO:0000313" key="4">
    <source>
        <dbReference type="EMBL" id="MRY84856.1"/>
    </source>
</evidence>
<evidence type="ECO:0000313" key="5">
    <source>
        <dbReference type="EMBL" id="MRZ06679.1"/>
    </source>
</evidence>
<dbReference type="EMBL" id="CZBM01000009">
    <property type="protein sequence ID" value="CUQ35626.1"/>
    <property type="molecule type" value="Genomic_DNA"/>
</dbReference>
<protein>
    <submittedName>
        <fullName evidence="3">SEFIR domain</fullName>
    </submittedName>
    <submittedName>
        <fullName evidence="4">TIR domain-containing protein</fullName>
    </submittedName>
</protein>
<evidence type="ECO:0000313" key="7">
    <source>
        <dbReference type="Proteomes" id="UP000450599"/>
    </source>
</evidence>
<dbReference type="Proteomes" id="UP000450599">
    <property type="component" value="Unassembled WGS sequence"/>
</dbReference>
<gene>
    <name evidence="3" type="ORF">ERS852560_02359</name>
    <name evidence="5" type="ORF">GKD54_10665</name>
    <name evidence="4" type="ORF">GKD58_11425</name>
</gene>
<dbReference type="EMBL" id="WKMW01000010">
    <property type="protein sequence ID" value="MRY84856.1"/>
    <property type="molecule type" value="Genomic_DNA"/>
</dbReference>
<dbReference type="Gene3D" id="3.40.50.10140">
    <property type="entry name" value="Toll/interleukin-1 receptor homology (TIR) domain"/>
    <property type="match status" value="1"/>
</dbReference>
<feature type="domain" description="SEFIR" evidence="2">
    <location>
        <begin position="366"/>
        <end position="498"/>
    </location>
</feature>
<dbReference type="InterPro" id="IPR000157">
    <property type="entry name" value="TIR_dom"/>
</dbReference>
<reference evidence="7 8" key="2">
    <citation type="journal article" date="2019" name="Nat. Med.">
        <title>A library of human gut bacterial isolates paired with longitudinal multiomics data enables mechanistic microbiome research.</title>
        <authorList>
            <person name="Poyet M."/>
            <person name="Groussin M."/>
            <person name="Gibbons S.M."/>
            <person name="Avila-Pacheco J."/>
            <person name="Jiang X."/>
            <person name="Kearney S.M."/>
            <person name="Perrotta A.R."/>
            <person name="Berdy B."/>
            <person name="Zhao S."/>
            <person name="Lieberman T.D."/>
            <person name="Swanson P.K."/>
            <person name="Smith M."/>
            <person name="Roesemann S."/>
            <person name="Alexander J.E."/>
            <person name="Rich S.A."/>
            <person name="Livny J."/>
            <person name="Vlamakis H."/>
            <person name="Clish C."/>
            <person name="Bullock K."/>
            <person name="Deik A."/>
            <person name="Scott J."/>
            <person name="Pierce K.A."/>
            <person name="Xavier R.J."/>
            <person name="Alm E.J."/>
        </authorList>
    </citation>
    <scope>NUCLEOTIDE SEQUENCE [LARGE SCALE GENOMIC DNA]</scope>
    <source>
        <strain evidence="5 8">BIOML-A10</strain>
        <strain evidence="4 7">BIOML-A11</strain>
    </source>
</reference>
<sequence>MKKNSTTSNTREDQIIPWVNYDKRDDKEDFIVLDSSFPKYRWDNIKIKDKKEFFIWEIPNKFKDILQDYHFDFHTKKQSSIYDKLYSLIRNNYNFKNIDSILDEIAEDTAHFFIYECKRGNCRPNRYMYAVDYISRSSYNGEGIINLDIYTTDQFTFKFMTNLYNKLKSINNIFPVKNFGDINRLVPFLNSIGLGGFIIVRKEEKNIFLFSQLNRNINSSELCHFSYEKTFMPIDMEDSDDNLTPLQRCLFRALDKDNGITLDSLSIQVDYGICDFGLIYNERFEFEICSYIVINTNDDSVLEELRDRYLALANESKYRTLAMHFIDAEDISSFLKTYKATPESIEISKLLNTRLNIKLGKDKDKPIKVFISYSWDSYEHKKWVLDLANNLTKNGVFIFLDQYDLKAGKDMIHFMENSIKESDKVLLIMTPTFKDKVEKREHGTGYEASIITSEIFYNHDTEKFIPIIKEGERDKCTPNFIKSRIYIDMSNDVKYSSNFEELLRTIYDKPKIMRPPIGKRPLL</sequence>
<dbReference type="AlphaFoldDB" id="A0A174VQA0"/>
<evidence type="ECO:0000313" key="3">
    <source>
        <dbReference type="EMBL" id="CUQ35626.1"/>
    </source>
</evidence>
<dbReference type="GO" id="GO:0007165">
    <property type="term" value="P:signal transduction"/>
    <property type="evidence" value="ECO:0007669"/>
    <property type="project" value="InterPro"/>
</dbReference>
<dbReference type="Proteomes" id="UP000471216">
    <property type="component" value="Unassembled WGS sequence"/>
</dbReference>
<dbReference type="PROSITE" id="PS50104">
    <property type="entry name" value="TIR"/>
    <property type="match status" value="1"/>
</dbReference>
<name>A0A174VQA0_PARDI</name>
<dbReference type="Pfam" id="PF13676">
    <property type="entry name" value="TIR_2"/>
    <property type="match status" value="1"/>
</dbReference>
<evidence type="ECO:0000259" key="2">
    <source>
        <dbReference type="PROSITE" id="PS51534"/>
    </source>
</evidence>
<organism evidence="3 6">
    <name type="scientific">Parabacteroides distasonis</name>
    <dbReference type="NCBI Taxonomy" id="823"/>
    <lineage>
        <taxon>Bacteria</taxon>
        <taxon>Pseudomonadati</taxon>
        <taxon>Bacteroidota</taxon>
        <taxon>Bacteroidia</taxon>
        <taxon>Bacteroidales</taxon>
        <taxon>Tannerellaceae</taxon>
        <taxon>Parabacteroides</taxon>
    </lineage>
</organism>
<dbReference type="RefSeq" id="WP_057328616.1">
    <property type="nucleotide sequence ID" value="NZ_CZBM01000009.1"/>
</dbReference>
<dbReference type="InterPro" id="IPR013568">
    <property type="entry name" value="SEFIR_dom"/>
</dbReference>
<dbReference type="EMBL" id="WKMX01000009">
    <property type="protein sequence ID" value="MRZ06679.1"/>
    <property type="molecule type" value="Genomic_DNA"/>
</dbReference>
<proteinExistence type="predicted"/>
<dbReference type="SUPFAM" id="SSF52200">
    <property type="entry name" value="Toll/Interleukin receptor TIR domain"/>
    <property type="match status" value="1"/>
</dbReference>